<evidence type="ECO:0000313" key="3">
    <source>
        <dbReference type="Proteomes" id="UP000580250"/>
    </source>
</evidence>
<organism evidence="2 3">
    <name type="scientific">Meloidogyne enterolobii</name>
    <name type="common">Root-knot nematode worm</name>
    <name type="synonym">Meloidogyne mayaguensis</name>
    <dbReference type="NCBI Taxonomy" id="390850"/>
    <lineage>
        <taxon>Eukaryota</taxon>
        <taxon>Metazoa</taxon>
        <taxon>Ecdysozoa</taxon>
        <taxon>Nematoda</taxon>
        <taxon>Chromadorea</taxon>
        <taxon>Rhabditida</taxon>
        <taxon>Tylenchina</taxon>
        <taxon>Tylenchomorpha</taxon>
        <taxon>Tylenchoidea</taxon>
        <taxon>Meloidogynidae</taxon>
        <taxon>Meloidogyninae</taxon>
        <taxon>Meloidogyne</taxon>
    </lineage>
</organism>
<dbReference type="AlphaFoldDB" id="A0A6V7TYJ5"/>
<sequence>MKHTKKMIMIPESEYNALLSMIKGGDFLQNEKVQADSKIKQTLNDPNLSEDVKAQKYNWLYKKRRQLKHKLENRPQRSIIDETARASEVAPYLRETANHKSKLMPVQSNQEYQSDSEATFSKTKRKRSTPFNGIISKRYSKDLENYVKDNADKFRILKNGSFESNVKGRIVKNSNFTEVLEYVQGDISSPPKGFSFLFNRLSKDPLVKEMIKETQGESSTEESSGSQSGSGKRKKKVLVKVLPIKRKNKFVPQIWEKL</sequence>
<feature type="compositionally biased region" description="Low complexity" evidence="1">
    <location>
        <begin position="216"/>
        <end position="230"/>
    </location>
</feature>
<protein>
    <submittedName>
        <fullName evidence="2">Uncharacterized protein</fullName>
    </submittedName>
</protein>
<evidence type="ECO:0000256" key="1">
    <source>
        <dbReference type="SAM" id="MobiDB-lite"/>
    </source>
</evidence>
<feature type="compositionally biased region" description="Polar residues" evidence="1">
    <location>
        <begin position="106"/>
        <end position="121"/>
    </location>
</feature>
<reference evidence="2 3" key="1">
    <citation type="submission" date="2020-08" db="EMBL/GenBank/DDBJ databases">
        <authorList>
            <person name="Koutsovoulos G."/>
            <person name="Danchin GJ E."/>
        </authorList>
    </citation>
    <scope>NUCLEOTIDE SEQUENCE [LARGE SCALE GENOMIC DNA]</scope>
</reference>
<gene>
    <name evidence="2" type="ORF">MENT_LOCUS6090</name>
</gene>
<dbReference type="Proteomes" id="UP000580250">
    <property type="component" value="Unassembled WGS sequence"/>
</dbReference>
<evidence type="ECO:0000313" key="2">
    <source>
        <dbReference type="EMBL" id="CAD2139304.1"/>
    </source>
</evidence>
<accession>A0A6V7TYJ5</accession>
<name>A0A6V7TYJ5_MELEN</name>
<feature type="region of interest" description="Disordered" evidence="1">
    <location>
        <begin position="212"/>
        <end position="235"/>
    </location>
</feature>
<proteinExistence type="predicted"/>
<feature type="region of interest" description="Disordered" evidence="1">
    <location>
        <begin position="104"/>
        <end position="127"/>
    </location>
</feature>
<dbReference type="EMBL" id="CAJEWN010000023">
    <property type="protein sequence ID" value="CAD2139304.1"/>
    <property type="molecule type" value="Genomic_DNA"/>
</dbReference>
<comment type="caution">
    <text evidence="2">The sequence shown here is derived from an EMBL/GenBank/DDBJ whole genome shotgun (WGS) entry which is preliminary data.</text>
</comment>